<accession>A0A329TJ90</accession>
<keyword evidence="2 5" id="KW-0808">Transferase</keyword>
<evidence type="ECO:0000313" key="6">
    <source>
        <dbReference type="Proteomes" id="UP000251144"/>
    </source>
</evidence>
<dbReference type="PROSITE" id="PS51143">
    <property type="entry name" value="MT_A70"/>
    <property type="match status" value="1"/>
</dbReference>
<comment type="similarity">
    <text evidence="4">Belongs to the MT-A70-like family.</text>
</comment>
<dbReference type="RefSeq" id="WP_158401837.1">
    <property type="nucleotide sequence ID" value="NZ_PRLB01000022.1"/>
</dbReference>
<dbReference type="OrthoDB" id="9800596at2"/>
<organism evidence="5 6">
    <name type="scientific">Faecalibacterium prausnitzii</name>
    <dbReference type="NCBI Taxonomy" id="853"/>
    <lineage>
        <taxon>Bacteria</taxon>
        <taxon>Bacillati</taxon>
        <taxon>Bacillota</taxon>
        <taxon>Clostridia</taxon>
        <taxon>Eubacteriales</taxon>
        <taxon>Oscillospiraceae</taxon>
        <taxon>Faecalibacterium</taxon>
    </lineage>
</organism>
<dbReference type="SUPFAM" id="SSF53335">
    <property type="entry name" value="S-adenosyl-L-methionine-dependent methyltransferases"/>
    <property type="match status" value="1"/>
</dbReference>
<dbReference type="GO" id="GO:0003676">
    <property type="term" value="F:nucleic acid binding"/>
    <property type="evidence" value="ECO:0007669"/>
    <property type="project" value="InterPro"/>
</dbReference>
<dbReference type="GO" id="GO:0008168">
    <property type="term" value="F:methyltransferase activity"/>
    <property type="evidence" value="ECO:0007669"/>
    <property type="project" value="UniProtKB-KW"/>
</dbReference>
<dbReference type="AlphaFoldDB" id="A0A329TJ90"/>
<name>A0A329TJ90_9FIRM</name>
<evidence type="ECO:0000256" key="1">
    <source>
        <dbReference type="ARBA" id="ARBA00022603"/>
    </source>
</evidence>
<sequence>MKLPEKKYAVIYADPPWSYRQHGTGPKSRGNAAQHYHTMTVEDICALPVRQLAGGGQGCALFMWATFPTIPDALKVMDAWGFTYKTAAFVWIKKYKSGGNFYGMGAYTRANAEVCLLGVTPGFKAKALVKSHTVHQVIESPIQAHSVKPDEARQRIVELLGDVPRIELFARQHATGWDAWGDELE</sequence>
<dbReference type="PROSITE" id="PS00092">
    <property type="entry name" value="N6_MTASE"/>
    <property type="match status" value="1"/>
</dbReference>
<evidence type="ECO:0000256" key="3">
    <source>
        <dbReference type="ARBA" id="ARBA00022691"/>
    </source>
</evidence>
<comment type="caution">
    <text evidence="5">The sequence shown here is derived from an EMBL/GenBank/DDBJ whole genome shotgun (WGS) entry which is preliminary data.</text>
</comment>
<dbReference type="InterPro" id="IPR007757">
    <property type="entry name" value="MT-A70-like"/>
</dbReference>
<evidence type="ECO:0000256" key="4">
    <source>
        <dbReference type="PROSITE-ProRule" id="PRU00489"/>
    </source>
</evidence>
<keyword evidence="3" id="KW-0949">S-adenosyl-L-methionine</keyword>
<gene>
    <name evidence="5" type="ORF">C4N26_14335</name>
</gene>
<keyword evidence="1 5" id="KW-0489">Methyltransferase</keyword>
<dbReference type="Proteomes" id="UP000251144">
    <property type="component" value="Unassembled WGS sequence"/>
</dbReference>
<evidence type="ECO:0000256" key="2">
    <source>
        <dbReference type="ARBA" id="ARBA00022679"/>
    </source>
</evidence>
<dbReference type="GO" id="GO:0032259">
    <property type="term" value="P:methylation"/>
    <property type="evidence" value="ECO:0007669"/>
    <property type="project" value="UniProtKB-KW"/>
</dbReference>
<reference evidence="5 6" key="1">
    <citation type="submission" date="2018-02" db="EMBL/GenBank/DDBJ databases">
        <title>Complete genome sequencing of Faecalibacterium prausnitzii strains isolated from the human gut.</title>
        <authorList>
            <person name="Fitzgerald B.C."/>
            <person name="Shkoporov A.N."/>
            <person name="Ross P.R."/>
            <person name="Hill C."/>
        </authorList>
    </citation>
    <scope>NUCLEOTIDE SEQUENCE [LARGE SCALE GENOMIC DNA]</scope>
    <source>
        <strain evidence="5 6">APC942/32-1</strain>
    </source>
</reference>
<dbReference type="InterPro" id="IPR029063">
    <property type="entry name" value="SAM-dependent_MTases_sf"/>
</dbReference>
<evidence type="ECO:0000313" key="5">
    <source>
        <dbReference type="EMBL" id="RAW49847.1"/>
    </source>
</evidence>
<dbReference type="Pfam" id="PF05063">
    <property type="entry name" value="MT-A70"/>
    <property type="match status" value="1"/>
</dbReference>
<proteinExistence type="inferred from homology"/>
<dbReference type="EMBL" id="PRLB01000022">
    <property type="protein sequence ID" value="RAW49847.1"/>
    <property type="molecule type" value="Genomic_DNA"/>
</dbReference>
<dbReference type="InterPro" id="IPR002052">
    <property type="entry name" value="DNA_methylase_N6_adenine_CS"/>
</dbReference>
<protein>
    <submittedName>
        <fullName evidence="5">DNA methyltransferase</fullName>
    </submittedName>
</protein>
<dbReference type="PANTHER" id="PTHR12829:SF7">
    <property type="entry name" value="N6-ADENOSINE-METHYLTRANSFERASE CATALYTIC SUBUNIT"/>
    <property type="match status" value="1"/>
</dbReference>
<dbReference type="PANTHER" id="PTHR12829">
    <property type="entry name" value="N6-ADENOSINE-METHYLTRANSFERASE"/>
    <property type="match status" value="1"/>
</dbReference>